<keyword evidence="1" id="KW-0963">Cytoplasm</keyword>
<keyword evidence="7" id="KW-1185">Reference proteome</keyword>
<gene>
    <name evidence="6" type="primary">scpB</name>
    <name evidence="6" type="ORF">FIV42_03935</name>
</gene>
<dbReference type="InterPro" id="IPR036388">
    <property type="entry name" value="WH-like_DNA-bd_sf"/>
</dbReference>
<feature type="region of interest" description="Disordered" evidence="5">
    <location>
        <begin position="1"/>
        <end position="68"/>
    </location>
</feature>
<dbReference type="AlphaFoldDB" id="A0A4Y6PNN7"/>
<dbReference type="PANTHER" id="PTHR34298">
    <property type="entry name" value="SEGREGATION AND CONDENSATION PROTEIN B"/>
    <property type="match status" value="1"/>
</dbReference>
<proteinExistence type="predicted"/>
<dbReference type="RefSeq" id="WP_141196419.1">
    <property type="nucleotide sequence ID" value="NZ_CP041186.1"/>
</dbReference>
<dbReference type="Gene3D" id="1.10.10.10">
    <property type="entry name" value="Winged helix-like DNA-binding domain superfamily/Winged helix DNA-binding domain"/>
    <property type="match status" value="2"/>
</dbReference>
<accession>A0A5B8Y414</accession>
<dbReference type="Proteomes" id="UP000315995">
    <property type="component" value="Chromosome"/>
</dbReference>
<feature type="compositionally biased region" description="Basic and acidic residues" evidence="5">
    <location>
        <begin position="18"/>
        <end position="27"/>
    </location>
</feature>
<dbReference type="EMBL" id="CP041186">
    <property type="protein sequence ID" value="QDG49922.1"/>
    <property type="molecule type" value="Genomic_DNA"/>
</dbReference>
<evidence type="ECO:0000313" key="7">
    <source>
        <dbReference type="Proteomes" id="UP000315995"/>
    </source>
</evidence>
<evidence type="ECO:0000256" key="2">
    <source>
        <dbReference type="ARBA" id="ARBA00022618"/>
    </source>
</evidence>
<dbReference type="GO" id="GO:0051301">
    <property type="term" value="P:cell division"/>
    <property type="evidence" value="ECO:0007669"/>
    <property type="project" value="UniProtKB-KW"/>
</dbReference>
<dbReference type="PANTHER" id="PTHR34298:SF2">
    <property type="entry name" value="SEGREGATION AND CONDENSATION PROTEIN B"/>
    <property type="match status" value="1"/>
</dbReference>
<reference evidence="6 7" key="1">
    <citation type="submission" date="2019-06" db="EMBL/GenBank/DDBJ databases">
        <title>Persicimonas caeni gen. nov., sp. nov., a predatory bacterium isolated from solar saltern.</title>
        <authorList>
            <person name="Wang S."/>
        </authorList>
    </citation>
    <scope>NUCLEOTIDE SEQUENCE [LARGE SCALE GENOMIC DNA]</scope>
    <source>
        <strain evidence="6 7">YN101</strain>
    </source>
</reference>
<name>A0A4Y6PNN7_PERCE</name>
<protein>
    <submittedName>
        <fullName evidence="6">SMC-Scp complex subunit ScpB</fullName>
    </submittedName>
</protein>
<accession>A0A4Y6PNN7</accession>
<sequence length="266" mass="29676">MSDKNDTTKNSTPPTPEAHGHREEKGSGEPSPTAADKQQQLTLDEQPDEQRPEDGDPAEQRGPAEQGDLHEVRAIIEAILFASDEPLTRETIEASLPDYPETVIKSALENLRFEYSGQHRGIHLAEVAGGYQLRTNPDFKDHILKMYEARPRKLSRAAMETLAIIAYQQPLTRADVEEIRGVDSSGVIRTLEEHDLVQTIGRLDDLGRPHIYGTTERFLEFFSLDSLADLPTLDDTELEAIEEMYAEELAEAEAADKAQQADDDAE</sequence>
<evidence type="ECO:0000313" key="6">
    <source>
        <dbReference type="EMBL" id="QDG49922.1"/>
    </source>
</evidence>
<evidence type="ECO:0000256" key="1">
    <source>
        <dbReference type="ARBA" id="ARBA00022490"/>
    </source>
</evidence>
<keyword evidence="2" id="KW-0132">Cell division</keyword>
<keyword evidence="3" id="KW-0159">Chromosome partition</keyword>
<dbReference type="OrthoDB" id="9806226at2"/>
<keyword evidence="4" id="KW-0131">Cell cycle</keyword>
<evidence type="ECO:0000256" key="3">
    <source>
        <dbReference type="ARBA" id="ARBA00022829"/>
    </source>
</evidence>
<organism evidence="6 7">
    <name type="scientific">Persicimonas caeni</name>
    <dbReference type="NCBI Taxonomy" id="2292766"/>
    <lineage>
        <taxon>Bacteria</taxon>
        <taxon>Deltaproteobacteria</taxon>
        <taxon>Bradymonadales</taxon>
        <taxon>Bradymonadaceae</taxon>
        <taxon>Persicimonas</taxon>
    </lineage>
</organism>
<dbReference type="NCBIfam" id="TIGR00281">
    <property type="entry name" value="SMC-Scp complex subunit ScpB"/>
    <property type="match status" value="1"/>
</dbReference>
<evidence type="ECO:0000256" key="5">
    <source>
        <dbReference type="SAM" id="MobiDB-lite"/>
    </source>
</evidence>
<dbReference type="InterPro" id="IPR005234">
    <property type="entry name" value="ScpB_csome_segregation"/>
</dbReference>
<dbReference type="GO" id="GO:0051304">
    <property type="term" value="P:chromosome separation"/>
    <property type="evidence" value="ECO:0007669"/>
    <property type="project" value="InterPro"/>
</dbReference>
<dbReference type="Pfam" id="PF04079">
    <property type="entry name" value="SMC_ScpB"/>
    <property type="match status" value="1"/>
</dbReference>
<dbReference type="SUPFAM" id="SSF46785">
    <property type="entry name" value="Winged helix' DNA-binding domain"/>
    <property type="match status" value="2"/>
</dbReference>
<dbReference type="InterPro" id="IPR036390">
    <property type="entry name" value="WH_DNA-bd_sf"/>
</dbReference>
<evidence type="ECO:0000256" key="4">
    <source>
        <dbReference type="ARBA" id="ARBA00023306"/>
    </source>
</evidence>